<evidence type="ECO:0000259" key="7">
    <source>
        <dbReference type="Pfam" id="PF00278"/>
    </source>
</evidence>
<accession>H0ULY1</accession>
<dbReference type="GO" id="GO:0005737">
    <property type="term" value="C:cytoplasm"/>
    <property type="evidence" value="ECO:0007669"/>
    <property type="project" value="TreeGrafter"/>
</dbReference>
<dbReference type="STRING" id="885272.JonanDRAFT_0089"/>
<dbReference type="HOGENOM" id="CLU_026444_1_3_0"/>
<feature type="active site" description="Proton donor" evidence="5">
    <location>
        <position position="323"/>
    </location>
</feature>
<feature type="domain" description="Orn/DAP/Arg decarboxylase 2 C-terminal" evidence="7">
    <location>
        <begin position="263"/>
        <end position="350"/>
    </location>
</feature>
<sequence length="378" mass="41080">MNSTFQLSPDQASALAEKYGSPLVVLSLKQAEQNYRTLSDWLNRVKLHYAMKSNPAEPLLKTFADLGSGFDVATIGEIKTLLQLGVDPSRLIYANPTKPENWIAQAWKLGVTRFTYDSPAEVGKIAANAPGASVWLRVRIANPGALVNLNSKFGASQADALDLLQLAKSKGLDVAGLSFHVGSQTRDSGPYLNSLAVCRRIFNEAAEMGVPLRSLDIGGGFPIVELGYDIDQETMDSQIRDELEDLFPETELLAEPGRALCGTTANLITSVIGKQVRDGQDWYILDDGIYGTFSGILFDHWDFELLSAKTGPLYLSTFAGPSCDSLDVLFRDRSTPELEVGDRLVVPACGAYTSASATTFNGFSLTPIVIWEEVKESL</sequence>
<evidence type="ECO:0000256" key="4">
    <source>
        <dbReference type="ARBA" id="ARBA00023239"/>
    </source>
</evidence>
<dbReference type="Pfam" id="PF00278">
    <property type="entry name" value="Orn_DAP_Arg_deC"/>
    <property type="match status" value="1"/>
</dbReference>
<gene>
    <name evidence="9" type="ORF">JonanDRAFT_0089</name>
</gene>
<dbReference type="Proteomes" id="UP000003806">
    <property type="component" value="Chromosome"/>
</dbReference>
<reference evidence="9 10" key="1">
    <citation type="submission" date="2011-11" db="EMBL/GenBank/DDBJ databases">
        <title>The Noncontiguous Finished genome of Jonquetella anthropi DSM 22815.</title>
        <authorList>
            <consortium name="US DOE Joint Genome Institute (JGI-PGF)"/>
            <person name="Lucas S."/>
            <person name="Copeland A."/>
            <person name="Lapidus A."/>
            <person name="Glavina del Rio T."/>
            <person name="Dalin E."/>
            <person name="Tice H."/>
            <person name="Bruce D."/>
            <person name="Goodwin L."/>
            <person name="Pitluck S."/>
            <person name="Peters L."/>
            <person name="Mikhailova N."/>
            <person name="Held B."/>
            <person name="Kyrpides N."/>
            <person name="Mavromatis K."/>
            <person name="Ivanova N."/>
            <person name="Markowitz V."/>
            <person name="Cheng J.-F."/>
            <person name="Hugenholtz P."/>
            <person name="Woyke T."/>
            <person name="Wu D."/>
            <person name="Gronow S."/>
            <person name="Wellnitz S."/>
            <person name="Brambilla E."/>
            <person name="Klenk H.-P."/>
            <person name="Eisen J.A."/>
        </authorList>
    </citation>
    <scope>NUCLEOTIDE SEQUENCE [LARGE SCALE GENOMIC DNA]</scope>
    <source>
        <strain evidence="9 10">DSM 22815</strain>
    </source>
</reference>
<dbReference type="FunFam" id="3.20.20.10:FF:000008">
    <property type="entry name" value="Ornithine decarboxylase"/>
    <property type="match status" value="1"/>
</dbReference>
<dbReference type="PRINTS" id="PR01182">
    <property type="entry name" value="ORNDCRBXLASE"/>
</dbReference>
<keyword evidence="3 5" id="KW-0663">Pyridoxal phosphate</keyword>
<dbReference type="InterPro" id="IPR000183">
    <property type="entry name" value="Orn/DAP/Arg_de-COase"/>
</dbReference>
<dbReference type="SUPFAM" id="SSF51419">
    <property type="entry name" value="PLP-binding barrel"/>
    <property type="match status" value="1"/>
</dbReference>
<evidence type="ECO:0000256" key="2">
    <source>
        <dbReference type="ARBA" id="ARBA00008872"/>
    </source>
</evidence>
<dbReference type="EMBL" id="CM001376">
    <property type="protein sequence ID" value="EHM12523.1"/>
    <property type="molecule type" value="Genomic_DNA"/>
</dbReference>
<dbReference type="InterPro" id="IPR022644">
    <property type="entry name" value="De-COase2_N"/>
</dbReference>
<keyword evidence="4" id="KW-0456">Lyase</keyword>
<evidence type="ECO:0000313" key="9">
    <source>
        <dbReference type="EMBL" id="EHM12523.1"/>
    </source>
</evidence>
<dbReference type="InterPro" id="IPR009006">
    <property type="entry name" value="Ala_racemase/Decarboxylase_C"/>
</dbReference>
<dbReference type="Pfam" id="PF02784">
    <property type="entry name" value="Orn_Arg_deC_N"/>
    <property type="match status" value="1"/>
</dbReference>
<dbReference type="CDD" id="cd00622">
    <property type="entry name" value="PLPDE_III_ODC"/>
    <property type="match status" value="1"/>
</dbReference>
<comment type="similarity">
    <text evidence="2 6">Belongs to the Orn/Lys/Arg decarboxylase class-II family.</text>
</comment>
<dbReference type="InterPro" id="IPR002433">
    <property type="entry name" value="Orn_de-COase"/>
</dbReference>
<dbReference type="RefSeq" id="WP_008522336.1">
    <property type="nucleotide sequence ID" value="NZ_CM001376.1"/>
</dbReference>
<organism evidence="9 10">
    <name type="scientific">Jonquetella anthropi DSM 22815</name>
    <dbReference type="NCBI Taxonomy" id="885272"/>
    <lineage>
        <taxon>Bacteria</taxon>
        <taxon>Thermotogati</taxon>
        <taxon>Synergistota</taxon>
        <taxon>Synergistia</taxon>
        <taxon>Synergistales</taxon>
        <taxon>Dethiosulfovibrionaceae</taxon>
        <taxon>Jonquetella</taxon>
    </lineage>
</organism>
<evidence type="ECO:0000259" key="8">
    <source>
        <dbReference type="Pfam" id="PF02784"/>
    </source>
</evidence>
<name>H0ULY1_9BACT</name>
<dbReference type="InterPro" id="IPR029066">
    <property type="entry name" value="PLP-binding_barrel"/>
</dbReference>
<dbReference type="InterPro" id="IPR022657">
    <property type="entry name" value="De-COase2_CS"/>
</dbReference>
<keyword evidence="10" id="KW-1185">Reference proteome</keyword>
<dbReference type="Gene3D" id="2.40.37.10">
    <property type="entry name" value="Lyase, Ornithine Decarboxylase, Chain A, domain 1"/>
    <property type="match status" value="1"/>
</dbReference>
<evidence type="ECO:0000256" key="3">
    <source>
        <dbReference type="ARBA" id="ARBA00022898"/>
    </source>
</evidence>
<dbReference type="SUPFAM" id="SSF50621">
    <property type="entry name" value="Alanine racemase C-terminal domain-like"/>
    <property type="match status" value="1"/>
</dbReference>
<dbReference type="eggNOG" id="COG0019">
    <property type="taxonomic scope" value="Bacteria"/>
</dbReference>
<dbReference type="GO" id="GO:0004586">
    <property type="term" value="F:ornithine decarboxylase activity"/>
    <property type="evidence" value="ECO:0007669"/>
    <property type="project" value="TreeGrafter"/>
</dbReference>
<protein>
    <submittedName>
        <fullName evidence="9">Diaminopimelate decarboxylase</fullName>
    </submittedName>
</protein>
<comment type="cofactor">
    <cofactor evidence="1 5">
        <name>pyridoxal 5'-phosphate</name>
        <dbReference type="ChEBI" id="CHEBI:597326"/>
    </cofactor>
</comment>
<dbReference type="InterPro" id="IPR022643">
    <property type="entry name" value="De-COase2_C"/>
</dbReference>
<dbReference type="PANTHER" id="PTHR11482:SF6">
    <property type="entry name" value="ORNITHINE DECARBOXYLASE 1-RELATED"/>
    <property type="match status" value="1"/>
</dbReference>
<dbReference type="Gene3D" id="3.20.20.10">
    <property type="entry name" value="Alanine racemase"/>
    <property type="match status" value="1"/>
</dbReference>
<proteinExistence type="inferred from homology"/>
<evidence type="ECO:0000256" key="1">
    <source>
        <dbReference type="ARBA" id="ARBA00001933"/>
    </source>
</evidence>
<dbReference type="AlphaFoldDB" id="H0ULY1"/>
<dbReference type="OrthoDB" id="9802241at2"/>
<evidence type="ECO:0000256" key="5">
    <source>
        <dbReference type="PIRSR" id="PIRSR600183-50"/>
    </source>
</evidence>
<feature type="modified residue" description="N6-(pyridoxal phosphate)lysine" evidence="5">
    <location>
        <position position="52"/>
    </location>
</feature>
<dbReference type="PROSITE" id="PS00879">
    <property type="entry name" value="ODR_DC_2_2"/>
    <property type="match status" value="1"/>
</dbReference>
<dbReference type="PRINTS" id="PR01179">
    <property type="entry name" value="ODADCRBXLASE"/>
</dbReference>
<dbReference type="GO" id="GO:0033387">
    <property type="term" value="P:putrescine biosynthetic process from arginine, via ornithine"/>
    <property type="evidence" value="ECO:0007669"/>
    <property type="project" value="TreeGrafter"/>
</dbReference>
<feature type="domain" description="Orn/DAP/Arg decarboxylase 2 N-terminal" evidence="8">
    <location>
        <begin position="30"/>
        <end position="261"/>
    </location>
</feature>
<dbReference type="PANTHER" id="PTHR11482">
    <property type="entry name" value="ARGININE/DIAMINOPIMELATE/ORNITHINE DECARBOXYLASE"/>
    <property type="match status" value="1"/>
</dbReference>
<evidence type="ECO:0000256" key="6">
    <source>
        <dbReference type="RuleBase" id="RU003737"/>
    </source>
</evidence>
<evidence type="ECO:0000313" key="10">
    <source>
        <dbReference type="Proteomes" id="UP000003806"/>
    </source>
</evidence>